<proteinExistence type="predicted"/>
<dbReference type="InterPro" id="IPR027417">
    <property type="entry name" value="P-loop_NTPase"/>
</dbReference>
<feature type="compositionally biased region" description="Basic and acidic residues" evidence="1">
    <location>
        <begin position="73"/>
        <end position="88"/>
    </location>
</feature>
<reference evidence="2" key="1">
    <citation type="journal article" date="2020" name="Cell">
        <title>Large-Scale Comparative Analyses of Tick Genomes Elucidate Their Genetic Diversity and Vector Capacities.</title>
        <authorList>
            <consortium name="Tick Genome and Microbiome Consortium (TIGMIC)"/>
            <person name="Jia N."/>
            <person name="Wang J."/>
            <person name="Shi W."/>
            <person name="Du L."/>
            <person name="Sun Y."/>
            <person name="Zhan W."/>
            <person name="Jiang J.F."/>
            <person name="Wang Q."/>
            <person name="Zhang B."/>
            <person name="Ji P."/>
            <person name="Bell-Sakyi L."/>
            <person name="Cui X.M."/>
            <person name="Yuan T.T."/>
            <person name="Jiang B.G."/>
            <person name="Yang W.F."/>
            <person name="Lam T.T."/>
            <person name="Chang Q.C."/>
            <person name="Ding S.J."/>
            <person name="Wang X.J."/>
            <person name="Zhu J.G."/>
            <person name="Ruan X.D."/>
            <person name="Zhao L."/>
            <person name="Wei J.T."/>
            <person name="Ye R.Z."/>
            <person name="Que T.C."/>
            <person name="Du C.H."/>
            <person name="Zhou Y.H."/>
            <person name="Cheng J.X."/>
            <person name="Dai P.F."/>
            <person name="Guo W.B."/>
            <person name="Han X.H."/>
            <person name="Huang E.J."/>
            <person name="Li L.F."/>
            <person name="Wei W."/>
            <person name="Gao Y.C."/>
            <person name="Liu J.Z."/>
            <person name="Shao H.Z."/>
            <person name="Wang X."/>
            <person name="Wang C.C."/>
            <person name="Yang T.C."/>
            <person name="Huo Q.B."/>
            <person name="Li W."/>
            <person name="Chen H.Y."/>
            <person name="Chen S.E."/>
            <person name="Zhou L.G."/>
            <person name="Ni X.B."/>
            <person name="Tian J.H."/>
            <person name="Sheng Y."/>
            <person name="Liu T."/>
            <person name="Pan Y.S."/>
            <person name="Xia L.Y."/>
            <person name="Li J."/>
            <person name="Zhao F."/>
            <person name="Cao W.C."/>
        </authorList>
    </citation>
    <scope>NUCLEOTIDE SEQUENCE</scope>
    <source>
        <strain evidence="2">Rmic-2018</strain>
    </source>
</reference>
<feature type="compositionally biased region" description="Low complexity" evidence="1">
    <location>
        <begin position="59"/>
        <end position="71"/>
    </location>
</feature>
<dbReference type="OMA" id="HFSFARH"/>
<dbReference type="VEuPathDB" id="VectorBase:LOC119169982"/>
<evidence type="ECO:0000313" key="2">
    <source>
        <dbReference type="EMBL" id="KAH8025234.1"/>
    </source>
</evidence>
<evidence type="ECO:0000256" key="1">
    <source>
        <dbReference type="SAM" id="MobiDB-lite"/>
    </source>
</evidence>
<name>A0A9J6DTN7_RHIMP</name>
<protein>
    <submittedName>
        <fullName evidence="2">Uncharacterized protein</fullName>
    </submittedName>
</protein>
<dbReference type="OrthoDB" id="6491408at2759"/>
<feature type="compositionally biased region" description="Basic residues" evidence="1">
    <location>
        <begin position="8"/>
        <end position="19"/>
    </location>
</feature>
<feature type="region of interest" description="Disordered" evidence="1">
    <location>
        <begin position="1"/>
        <end position="168"/>
    </location>
</feature>
<gene>
    <name evidence="2" type="ORF">HPB51_005430</name>
</gene>
<accession>A0A9J6DTN7</accession>
<comment type="caution">
    <text evidence="2">The sequence shown here is derived from an EMBL/GenBank/DDBJ whole genome shotgun (WGS) entry which is preliminary data.</text>
</comment>
<feature type="compositionally biased region" description="Polar residues" evidence="1">
    <location>
        <begin position="137"/>
        <end position="152"/>
    </location>
</feature>
<keyword evidence="3" id="KW-1185">Reference proteome</keyword>
<sequence length="1328" mass="144793">MEPPSSNRNRRPRPRHRRPGNNQHGDGPHFSFARHSAHSEVLGEPPPLNLAEVSDNGAQDRVASAQAVRARSGAREGRGATRGRERGRPPSSAGSGRGRSRGGRATQHGTPRSNTRSTHHGSLDDVPSGPCRPEGDNCQNRSVPGDDSSNNYFHDRSTFPVGADRPSRSKVVSFPTFADIMAAMTLRREEIGLASEKSVSLHVHDCYLQAASSDVRATLGSFHLVPDRGLGRVVTVANCDPVTLCGAAVAFCDPEKQYVCYGEILSLDGKLVALLFDGLGVTDDKESHEFVLVNLNLAANYFINHLASLRSKSFDDMKRVESLLEGEVCVSTESGLQATHDEAAIQAALDSSLKSNSARTHPLDENQMIAVKAAVTSQRGVLIHAPSGTGDKELLRSAVEVALTVDSLKNRGPVLVIGNGITPMFRNKPAGLFCLDTEVRKSADAVQESATAILSKGKMNESLLRMKKVLKDLCILKSTILHQSRFHGITREFSTKRSEERNCVEKWLMQGVSRNDMLAVVSVADIDAYHEDCQYALEGSGVSTKSNCLVGFRYERAQQTSQGTEGFPDDLKAAYIWKILKLTANLQIDAGHNIMLLQKCHRWQLYKQWTRSLRKRVLNELEDAQNEVLNSYLHCGQMLSTNVSRPPFETSVIAASVATAIAHSAVIESMQPKVLVLFRAHQVPLLLASSLFCSSISRLILIGDNVCSQEASLSLWSCAFSSQGFELHELSVQYFLSQPVCNLLAPFTKNVLKSGCTAEPLRGIAESAQFFDVPEEEAVFMISRLCHHFQTHDYQPRDVAIVTVSPSTAVATQMVAEKLRQVGCTYTVWSLKNLSSSFCKILVLLVGSGAPGSDLAAALSRARCAVYGFGRLESADESCQNVFNTAHENNRRAKPALSLSCVRHPGTIVRIESGNDFVKKLQETGGCMQPCGAKRRCGHTCPEMCHKGDHPGACDRPCLKHICSRNHPCPNKCSERCPERCSIVVTDKLPCTHTATLPCYKWEQGYVPVATPLSAAAPVRRSGALKYKCKIPVTVNLECGHTAQVSCFERRDSKGTNGSAFGPISALSLRQYKCTIPVMVSLPCGHTTRIPCFEEQSTVSASASAFKPPGVLAQHKCTVPVTVVRDCGHRVQIACFENRLRTTTAASELVQRGERVVLPSCRESVQVTPSCGHTKTIQCCDKAGYRCDVSVSAVRPCGHSCYVSCGADRRVFPPCTVQVSVVQGCGHPVYGTCNRISSMKCTKYVHRILPCGHRVDVPCSQPSPQCRVIVSKLLPCGHVNVKPCFASADPCESRCGHVFRCKHTCKLACFSHPHESRCEDCKDKCSIS</sequence>
<dbReference type="Proteomes" id="UP000821866">
    <property type="component" value="Unassembled WGS sequence"/>
</dbReference>
<evidence type="ECO:0000313" key="3">
    <source>
        <dbReference type="Proteomes" id="UP000821866"/>
    </source>
</evidence>
<dbReference type="SUPFAM" id="SSF52540">
    <property type="entry name" value="P-loop containing nucleoside triphosphate hydrolases"/>
    <property type="match status" value="1"/>
</dbReference>
<feature type="compositionally biased region" description="Polar residues" evidence="1">
    <location>
        <begin position="107"/>
        <end position="116"/>
    </location>
</feature>
<reference evidence="2" key="2">
    <citation type="submission" date="2021-09" db="EMBL/GenBank/DDBJ databases">
        <authorList>
            <person name="Jia N."/>
            <person name="Wang J."/>
            <person name="Shi W."/>
            <person name="Du L."/>
            <person name="Sun Y."/>
            <person name="Zhan W."/>
            <person name="Jiang J."/>
            <person name="Wang Q."/>
            <person name="Zhang B."/>
            <person name="Ji P."/>
            <person name="Sakyi L.B."/>
            <person name="Cui X."/>
            <person name="Yuan T."/>
            <person name="Jiang B."/>
            <person name="Yang W."/>
            <person name="Lam T.T.-Y."/>
            <person name="Chang Q."/>
            <person name="Ding S."/>
            <person name="Wang X."/>
            <person name="Zhu J."/>
            <person name="Ruan X."/>
            <person name="Zhao L."/>
            <person name="Wei J."/>
            <person name="Que T."/>
            <person name="Du C."/>
            <person name="Cheng J."/>
            <person name="Dai P."/>
            <person name="Han X."/>
            <person name="Huang E."/>
            <person name="Gao Y."/>
            <person name="Liu J."/>
            <person name="Shao H."/>
            <person name="Ye R."/>
            <person name="Li L."/>
            <person name="Wei W."/>
            <person name="Wang X."/>
            <person name="Wang C."/>
            <person name="Huo Q."/>
            <person name="Li W."/>
            <person name="Guo W."/>
            <person name="Chen H."/>
            <person name="Chen S."/>
            <person name="Zhou L."/>
            <person name="Zhou L."/>
            <person name="Ni X."/>
            <person name="Tian J."/>
            <person name="Zhou Y."/>
            <person name="Sheng Y."/>
            <person name="Liu T."/>
            <person name="Pan Y."/>
            <person name="Xia L."/>
            <person name="Li J."/>
            <person name="Zhao F."/>
            <person name="Cao W."/>
        </authorList>
    </citation>
    <scope>NUCLEOTIDE SEQUENCE</scope>
    <source>
        <strain evidence="2">Rmic-2018</strain>
        <tissue evidence="2">Larvae</tissue>
    </source>
</reference>
<organism evidence="2 3">
    <name type="scientific">Rhipicephalus microplus</name>
    <name type="common">Cattle tick</name>
    <name type="synonym">Boophilus microplus</name>
    <dbReference type="NCBI Taxonomy" id="6941"/>
    <lineage>
        <taxon>Eukaryota</taxon>
        <taxon>Metazoa</taxon>
        <taxon>Ecdysozoa</taxon>
        <taxon>Arthropoda</taxon>
        <taxon>Chelicerata</taxon>
        <taxon>Arachnida</taxon>
        <taxon>Acari</taxon>
        <taxon>Parasitiformes</taxon>
        <taxon>Ixodida</taxon>
        <taxon>Ixodoidea</taxon>
        <taxon>Ixodidae</taxon>
        <taxon>Rhipicephalinae</taxon>
        <taxon>Rhipicephalus</taxon>
        <taxon>Boophilus</taxon>
    </lineage>
</organism>
<dbReference type="EMBL" id="JABSTU010000007">
    <property type="protein sequence ID" value="KAH8025234.1"/>
    <property type="molecule type" value="Genomic_DNA"/>
</dbReference>